<evidence type="ECO:0000313" key="2">
    <source>
        <dbReference type="Proteomes" id="UP000228754"/>
    </source>
</evidence>
<protein>
    <submittedName>
        <fullName evidence="1">Uncharacterized protein</fullName>
    </submittedName>
</protein>
<dbReference type="AlphaFoldDB" id="A0A2A5ILY4"/>
<proteinExistence type="predicted"/>
<gene>
    <name evidence="1" type="ORF">CEY02_19180</name>
</gene>
<dbReference type="OrthoDB" id="2936489at2"/>
<name>A0A2A5ILY4_BACPU</name>
<reference evidence="1 2" key="1">
    <citation type="submission" date="2017-06" db="EMBL/GenBank/DDBJ databases">
        <title>Draft Genome Sequence of Bacillus sp Strain 36R Isolated from saline sediment at Atanasia, Sonora, Mexico.</title>
        <authorList>
            <person name="Sanchez Diaz R."/>
            <person name="Quiroz Macias M.E."/>
            <person name="Ibarra Gamez J.C."/>
            <person name="Enciso Ibarra J."/>
            <person name="Gomez Gil B."/>
            <person name="Galaviz Silva L."/>
        </authorList>
    </citation>
    <scope>NUCLEOTIDE SEQUENCE [LARGE SCALE GENOMIC DNA]</scope>
    <source>
        <strain evidence="1 2">36R_ATNSAL</strain>
    </source>
</reference>
<evidence type="ECO:0000313" key="1">
    <source>
        <dbReference type="EMBL" id="PCK18325.1"/>
    </source>
</evidence>
<accession>A0A2A5ILY4</accession>
<sequence>MQFTKHGNSVEGYITFNLYFHSFDYKEDSVLEQVKFTTVKELFNMMQPDFIEQLKQENDAEQVELHDISFSAKDDDTEAFITMYDNSGHYRVSTNLDVSGLDSEYKETLQGIKEILDKKM</sequence>
<organism evidence="1 2">
    <name type="scientific">Bacillus pumilus</name>
    <name type="common">Bacillus mesentericus</name>
    <dbReference type="NCBI Taxonomy" id="1408"/>
    <lineage>
        <taxon>Bacteria</taxon>
        <taxon>Bacillati</taxon>
        <taxon>Bacillota</taxon>
        <taxon>Bacilli</taxon>
        <taxon>Bacillales</taxon>
        <taxon>Bacillaceae</taxon>
        <taxon>Bacillus</taxon>
    </lineage>
</organism>
<dbReference type="EMBL" id="NKHG01000119">
    <property type="protein sequence ID" value="PCK18325.1"/>
    <property type="molecule type" value="Genomic_DNA"/>
</dbReference>
<dbReference type="Proteomes" id="UP000228754">
    <property type="component" value="Unassembled WGS sequence"/>
</dbReference>
<comment type="caution">
    <text evidence="1">The sequence shown here is derived from an EMBL/GenBank/DDBJ whole genome shotgun (WGS) entry which is preliminary data.</text>
</comment>